<dbReference type="SUPFAM" id="SSF52172">
    <property type="entry name" value="CheY-like"/>
    <property type="match status" value="1"/>
</dbReference>
<dbReference type="OrthoDB" id="118459at2"/>
<dbReference type="GO" id="GO:0006355">
    <property type="term" value="P:regulation of DNA-templated transcription"/>
    <property type="evidence" value="ECO:0007669"/>
    <property type="project" value="InterPro"/>
</dbReference>
<keyword evidence="2" id="KW-0805">Transcription regulation</keyword>
<dbReference type="SMART" id="SM00448">
    <property type="entry name" value="REC"/>
    <property type="match status" value="1"/>
</dbReference>
<dbReference type="Pfam" id="PF00196">
    <property type="entry name" value="GerE"/>
    <property type="match status" value="1"/>
</dbReference>
<dbReference type="PROSITE" id="PS50043">
    <property type="entry name" value="HTH_LUXR_2"/>
    <property type="match status" value="1"/>
</dbReference>
<evidence type="ECO:0000259" key="7">
    <source>
        <dbReference type="PROSITE" id="PS50110"/>
    </source>
</evidence>
<feature type="domain" description="Response regulatory" evidence="7">
    <location>
        <begin position="3"/>
        <end position="118"/>
    </location>
</feature>
<proteinExistence type="predicted"/>
<evidence type="ECO:0000313" key="9">
    <source>
        <dbReference type="Proteomes" id="UP000325218"/>
    </source>
</evidence>
<evidence type="ECO:0000313" key="8">
    <source>
        <dbReference type="EMBL" id="TYA12534.1"/>
    </source>
</evidence>
<dbReference type="Pfam" id="PF00072">
    <property type="entry name" value="Response_reg"/>
    <property type="match status" value="1"/>
</dbReference>
<evidence type="ECO:0000256" key="1">
    <source>
        <dbReference type="ARBA" id="ARBA00022553"/>
    </source>
</evidence>
<dbReference type="SUPFAM" id="SSF46894">
    <property type="entry name" value="C-terminal effector domain of the bipartite response regulators"/>
    <property type="match status" value="1"/>
</dbReference>
<evidence type="ECO:0000256" key="2">
    <source>
        <dbReference type="ARBA" id="ARBA00023015"/>
    </source>
</evidence>
<dbReference type="InterPro" id="IPR016032">
    <property type="entry name" value="Sig_transdc_resp-reg_C-effctor"/>
</dbReference>
<dbReference type="AlphaFoldDB" id="A0A5D0CTD6"/>
<keyword evidence="1 5" id="KW-0597">Phosphoprotein</keyword>
<dbReference type="InterPro" id="IPR058245">
    <property type="entry name" value="NreC/VraR/RcsB-like_REC"/>
</dbReference>
<comment type="caution">
    <text evidence="8">The sequence shown here is derived from an EMBL/GenBank/DDBJ whole genome shotgun (WGS) entry which is preliminary data.</text>
</comment>
<evidence type="ECO:0000259" key="6">
    <source>
        <dbReference type="PROSITE" id="PS50043"/>
    </source>
</evidence>
<dbReference type="InterPro" id="IPR000792">
    <property type="entry name" value="Tscrpt_reg_LuxR_C"/>
</dbReference>
<feature type="domain" description="HTH luxR-type" evidence="6">
    <location>
        <begin position="145"/>
        <end position="210"/>
    </location>
</feature>
<accession>A0A5D0CTD6</accession>
<keyword evidence="9" id="KW-1185">Reference proteome</keyword>
<keyword evidence="3" id="KW-0238">DNA-binding</keyword>
<dbReference type="CDD" id="cd17535">
    <property type="entry name" value="REC_NarL-like"/>
    <property type="match status" value="1"/>
</dbReference>
<dbReference type="Gene3D" id="3.40.50.2300">
    <property type="match status" value="1"/>
</dbReference>
<keyword evidence="4" id="KW-0804">Transcription</keyword>
<dbReference type="Proteomes" id="UP000325218">
    <property type="component" value="Unassembled WGS sequence"/>
</dbReference>
<dbReference type="InterPro" id="IPR001789">
    <property type="entry name" value="Sig_transdc_resp-reg_receiver"/>
</dbReference>
<dbReference type="GO" id="GO:0003677">
    <property type="term" value="F:DNA binding"/>
    <property type="evidence" value="ECO:0007669"/>
    <property type="project" value="UniProtKB-KW"/>
</dbReference>
<sequence length="223" mass="24567">MIRILLVDDHPAVMAGTKVLLEQEGDMAVDLAETAEKAMELVRRQEYELMLIDLHMPHLNGIDLAKQMLAIAPDTAVLIYTGFEFTHHFNLMVETGISGFVLKTSNKEQLVTSVRCALRGEAVLPLTLVKQLRRISVQEAEATGGGSGIGVISNKEYDILKQIARGKSNKEIAENMLVSQRSLEYTLTSLFQKLGVKSRIEAAMKAKNLGLLSDSDFSVPPRS</sequence>
<organism evidence="8 9">
    <name type="scientific">Paenibacillus faecis</name>
    <dbReference type="NCBI Taxonomy" id="862114"/>
    <lineage>
        <taxon>Bacteria</taxon>
        <taxon>Bacillati</taxon>
        <taxon>Bacillota</taxon>
        <taxon>Bacilli</taxon>
        <taxon>Bacillales</taxon>
        <taxon>Paenibacillaceae</taxon>
        <taxon>Paenibacillus</taxon>
    </lineage>
</organism>
<evidence type="ECO:0000256" key="4">
    <source>
        <dbReference type="ARBA" id="ARBA00023163"/>
    </source>
</evidence>
<reference evidence="8 9" key="1">
    <citation type="submission" date="2019-08" db="EMBL/GenBank/DDBJ databases">
        <title>Genome sequencing of Paenibacillus faecis DSM 23593(T).</title>
        <authorList>
            <person name="Kook J.-K."/>
            <person name="Park S.-N."/>
            <person name="Lim Y.K."/>
        </authorList>
    </citation>
    <scope>NUCLEOTIDE SEQUENCE [LARGE SCALE GENOMIC DNA]</scope>
    <source>
        <strain evidence="8 9">DSM 23593</strain>
    </source>
</reference>
<dbReference type="RefSeq" id="WP_148454363.1">
    <property type="nucleotide sequence ID" value="NZ_VSDO01000003.1"/>
</dbReference>
<dbReference type="InterPro" id="IPR011006">
    <property type="entry name" value="CheY-like_superfamily"/>
</dbReference>
<evidence type="ECO:0000256" key="5">
    <source>
        <dbReference type="PROSITE-ProRule" id="PRU00169"/>
    </source>
</evidence>
<protein>
    <submittedName>
        <fullName evidence="8">Response regulator transcription factor</fullName>
    </submittedName>
</protein>
<evidence type="ECO:0000256" key="3">
    <source>
        <dbReference type="ARBA" id="ARBA00023125"/>
    </source>
</evidence>
<dbReference type="PANTHER" id="PTHR43214:SF1">
    <property type="entry name" value="TRANSCRIPTIONAL REGULATORY PROTEIN COMA"/>
    <property type="match status" value="1"/>
</dbReference>
<dbReference type="CDD" id="cd06170">
    <property type="entry name" value="LuxR_C_like"/>
    <property type="match status" value="1"/>
</dbReference>
<dbReference type="SMART" id="SM00421">
    <property type="entry name" value="HTH_LUXR"/>
    <property type="match status" value="1"/>
</dbReference>
<dbReference type="GO" id="GO:0000160">
    <property type="term" value="P:phosphorelay signal transduction system"/>
    <property type="evidence" value="ECO:0007669"/>
    <property type="project" value="InterPro"/>
</dbReference>
<dbReference type="EMBL" id="VSDO01000003">
    <property type="protein sequence ID" value="TYA12534.1"/>
    <property type="molecule type" value="Genomic_DNA"/>
</dbReference>
<dbReference type="PROSITE" id="PS50110">
    <property type="entry name" value="RESPONSE_REGULATORY"/>
    <property type="match status" value="1"/>
</dbReference>
<dbReference type="PANTHER" id="PTHR43214">
    <property type="entry name" value="TWO-COMPONENT RESPONSE REGULATOR"/>
    <property type="match status" value="1"/>
</dbReference>
<feature type="modified residue" description="4-aspartylphosphate" evidence="5">
    <location>
        <position position="53"/>
    </location>
</feature>
<name>A0A5D0CTD6_9BACL</name>
<dbReference type="PRINTS" id="PR00038">
    <property type="entry name" value="HTHLUXR"/>
</dbReference>
<gene>
    <name evidence="8" type="ORF">FRY98_17785</name>
</gene>
<dbReference type="InterPro" id="IPR039420">
    <property type="entry name" value="WalR-like"/>
</dbReference>